<accession>A0AAW0N1J7</accession>
<keyword evidence="11 14" id="KW-0503">Monooxygenase</keyword>
<keyword evidence="10 13" id="KW-0408">Iron</keyword>
<keyword evidence="9 14" id="KW-0560">Oxidoreductase</keyword>
<evidence type="ECO:0008006" key="17">
    <source>
        <dbReference type="Google" id="ProtNLM"/>
    </source>
</evidence>
<evidence type="ECO:0000256" key="14">
    <source>
        <dbReference type="RuleBase" id="RU000461"/>
    </source>
</evidence>
<keyword evidence="6 13" id="KW-0479">Metal-binding</keyword>
<evidence type="ECO:0000313" key="15">
    <source>
        <dbReference type="EMBL" id="KAK7889526.1"/>
    </source>
</evidence>
<dbReference type="PANTHER" id="PTHR24300">
    <property type="entry name" value="CYTOCHROME P450 508A4-RELATED"/>
    <property type="match status" value="1"/>
</dbReference>
<evidence type="ECO:0000256" key="9">
    <source>
        <dbReference type="ARBA" id="ARBA00023002"/>
    </source>
</evidence>
<dbReference type="InterPro" id="IPR050182">
    <property type="entry name" value="Cytochrome_P450_fam2"/>
</dbReference>
<keyword evidence="16" id="KW-1185">Reference proteome</keyword>
<dbReference type="AlphaFoldDB" id="A0AAW0N1J7"/>
<evidence type="ECO:0000256" key="2">
    <source>
        <dbReference type="ARBA" id="ARBA00004174"/>
    </source>
</evidence>
<feature type="binding site" description="axial binding residue" evidence="13">
    <location>
        <position position="300"/>
    </location>
    <ligand>
        <name>heme</name>
        <dbReference type="ChEBI" id="CHEBI:30413"/>
    </ligand>
    <ligandPart>
        <name>Fe</name>
        <dbReference type="ChEBI" id="CHEBI:18248"/>
    </ligandPart>
</feature>
<keyword evidence="8" id="KW-0492">Microsome</keyword>
<evidence type="ECO:0000256" key="8">
    <source>
        <dbReference type="ARBA" id="ARBA00022848"/>
    </source>
</evidence>
<evidence type="ECO:0000256" key="1">
    <source>
        <dbReference type="ARBA" id="ARBA00001971"/>
    </source>
</evidence>
<reference evidence="16" key="1">
    <citation type="submission" date="2024-04" db="EMBL/GenBank/DDBJ databases">
        <title>Salinicola lusitanus LLJ914,a marine bacterium isolated from the Okinawa Trough.</title>
        <authorList>
            <person name="Li J."/>
        </authorList>
    </citation>
    <scope>NUCLEOTIDE SEQUENCE [LARGE SCALE GENOMIC DNA]</scope>
</reference>
<evidence type="ECO:0000256" key="7">
    <source>
        <dbReference type="ARBA" id="ARBA00022824"/>
    </source>
</evidence>
<dbReference type="GO" id="GO:0020037">
    <property type="term" value="F:heme binding"/>
    <property type="evidence" value="ECO:0007669"/>
    <property type="project" value="InterPro"/>
</dbReference>
<dbReference type="Gene3D" id="1.10.630.10">
    <property type="entry name" value="Cytochrome P450"/>
    <property type="match status" value="1"/>
</dbReference>
<dbReference type="GO" id="GO:0005789">
    <property type="term" value="C:endoplasmic reticulum membrane"/>
    <property type="evidence" value="ECO:0007669"/>
    <property type="project" value="UniProtKB-SubCell"/>
</dbReference>
<evidence type="ECO:0000256" key="10">
    <source>
        <dbReference type="ARBA" id="ARBA00023004"/>
    </source>
</evidence>
<comment type="subcellular location">
    <subcellularLocation>
        <location evidence="3">Endoplasmic reticulum membrane</location>
        <topology evidence="3">Peripheral membrane protein</topology>
    </subcellularLocation>
    <subcellularLocation>
        <location evidence="2">Microsome membrane</location>
        <topology evidence="2">Peripheral membrane protein</topology>
    </subcellularLocation>
</comment>
<evidence type="ECO:0000256" key="11">
    <source>
        <dbReference type="ARBA" id="ARBA00023033"/>
    </source>
</evidence>
<comment type="cofactor">
    <cofactor evidence="1 13">
        <name>heme</name>
        <dbReference type="ChEBI" id="CHEBI:30413"/>
    </cofactor>
</comment>
<keyword evidence="12" id="KW-0472">Membrane</keyword>
<evidence type="ECO:0000256" key="13">
    <source>
        <dbReference type="PIRSR" id="PIRSR602401-1"/>
    </source>
</evidence>
<dbReference type="PRINTS" id="PR00463">
    <property type="entry name" value="EP450I"/>
</dbReference>
<evidence type="ECO:0000256" key="4">
    <source>
        <dbReference type="ARBA" id="ARBA00010617"/>
    </source>
</evidence>
<dbReference type="PROSITE" id="PS00086">
    <property type="entry name" value="CYTOCHROME_P450"/>
    <property type="match status" value="1"/>
</dbReference>
<comment type="similarity">
    <text evidence="4 14">Belongs to the cytochrome P450 family.</text>
</comment>
<dbReference type="PRINTS" id="PR00385">
    <property type="entry name" value="P450"/>
</dbReference>
<dbReference type="InterPro" id="IPR036396">
    <property type="entry name" value="Cyt_P450_sf"/>
</dbReference>
<dbReference type="InterPro" id="IPR002401">
    <property type="entry name" value="Cyt_P450_E_grp-I"/>
</dbReference>
<protein>
    <recommendedName>
        <fullName evidence="17">Cytochrome P450 2K1-like</fullName>
    </recommendedName>
</protein>
<dbReference type="EMBL" id="JBBPFD010000018">
    <property type="protein sequence ID" value="KAK7889526.1"/>
    <property type="molecule type" value="Genomic_DNA"/>
</dbReference>
<dbReference type="PANTHER" id="PTHR24300:SF319">
    <property type="entry name" value="CYTOCHROME P450, FAMILY 2, SUBFAMILY AC, POLYPEPTIDE 1"/>
    <property type="match status" value="1"/>
</dbReference>
<dbReference type="GO" id="GO:0006805">
    <property type="term" value="P:xenobiotic metabolic process"/>
    <property type="evidence" value="ECO:0007669"/>
    <property type="project" value="TreeGrafter"/>
</dbReference>
<name>A0AAW0N1J7_9GOBI</name>
<dbReference type="SUPFAM" id="SSF48264">
    <property type="entry name" value="Cytochrome P450"/>
    <property type="match status" value="1"/>
</dbReference>
<comment type="caution">
    <text evidence="15">The sequence shown here is derived from an EMBL/GenBank/DDBJ whole genome shotgun (WGS) entry which is preliminary data.</text>
</comment>
<gene>
    <name evidence="15" type="ORF">WMY93_025086</name>
</gene>
<dbReference type="FunFam" id="1.10.630.10:FF:000238">
    <property type="entry name" value="Cytochrome P450 2A6"/>
    <property type="match status" value="1"/>
</dbReference>
<dbReference type="Pfam" id="PF00067">
    <property type="entry name" value="p450"/>
    <property type="match status" value="1"/>
</dbReference>
<sequence>MGKKACEEKISVECGHLMDILLEYNGEAVDLTEPLHYAVSNIICSLVYGSRFKYENPQFTNMVEKTKERIHLAGSPSVAVCDMFPWTKHWIKDREELLNIIDELKSENLKMIHHLKETLDPQMCRGFIDAFLAKQMALEKSGDKDSLYTEENLMSTVLALFIAGTDTTSTTLRWGLLLMAKYPHIQDKVREEINSVIGSRQVQTEDRKSLPFVDAVIHEIQRFGNIAPMAISHRTTQDIVFQGHFIKKGTIVWPLLTSILKDAAEWENPNSFYPEHFLDDNGKFRKRDAFLAFSAGRRTCPGESLARMELFIFFVSLLQRFRFTAPPGVRADDLDLTPVAGITLSPRPHQLCALPLSSAAFSINQSNE</sequence>
<dbReference type="Proteomes" id="UP001460270">
    <property type="component" value="Unassembled WGS sequence"/>
</dbReference>
<dbReference type="GO" id="GO:0016712">
    <property type="term" value="F:oxidoreductase activity, acting on paired donors, with incorporation or reduction of molecular oxygen, reduced flavin or flavoprotein as one donor, and incorporation of one atom of oxygen"/>
    <property type="evidence" value="ECO:0007669"/>
    <property type="project" value="TreeGrafter"/>
</dbReference>
<keyword evidence="5 13" id="KW-0349">Heme</keyword>
<evidence type="ECO:0000313" key="16">
    <source>
        <dbReference type="Proteomes" id="UP001460270"/>
    </source>
</evidence>
<evidence type="ECO:0000256" key="5">
    <source>
        <dbReference type="ARBA" id="ARBA00022617"/>
    </source>
</evidence>
<dbReference type="GO" id="GO:0006082">
    <property type="term" value="P:organic acid metabolic process"/>
    <property type="evidence" value="ECO:0007669"/>
    <property type="project" value="TreeGrafter"/>
</dbReference>
<organism evidence="15 16">
    <name type="scientific">Mugilogobius chulae</name>
    <name type="common">yellowstripe goby</name>
    <dbReference type="NCBI Taxonomy" id="88201"/>
    <lineage>
        <taxon>Eukaryota</taxon>
        <taxon>Metazoa</taxon>
        <taxon>Chordata</taxon>
        <taxon>Craniata</taxon>
        <taxon>Vertebrata</taxon>
        <taxon>Euteleostomi</taxon>
        <taxon>Actinopterygii</taxon>
        <taxon>Neopterygii</taxon>
        <taxon>Teleostei</taxon>
        <taxon>Neoteleostei</taxon>
        <taxon>Acanthomorphata</taxon>
        <taxon>Gobiaria</taxon>
        <taxon>Gobiiformes</taxon>
        <taxon>Gobioidei</taxon>
        <taxon>Gobiidae</taxon>
        <taxon>Gobionellinae</taxon>
        <taxon>Mugilogobius</taxon>
    </lineage>
</organism>
<dbReference type="InterPro" id="IPR001128">
    <property type="entry name" value="Cyt_P450"/>
</dbReference>
<dbReference type="InterPro" id="IPR017972">
    <property type="entry name" value="Cyt_P450_CS"/>
</dbReference>
<dbReference type="GO" id="GO:0005506">
    <property type="term" value="F:iron ion binding"/>
    <property type="evidence" value="ECO:0007669"/>
    <property type="project" value="InterPro"/>
</dbReference>
<evidence type="ECO:0000256" key="12">
    <source>
        <dbReference type="ARBA" id="ARBA00023136"/>
    </source>
</evidence>
<evidence type="ECO:0000256" key="6">
    <source>
        <dbReference type="ARBA" id="ARBA00022723"/>
    </source>
</evidence>
<proteinExistence type="inferred from homology"/>
<keyword evidence="7" id="KW-0256">Endoplasmic reticulum</keyword>
<evidence type="ECO:0000256" key="3">
    <source>
        <dbReference type="ARBA" id="ARBA00004406"/>
    </source>
</evidence>